<dbReference type="AlphaFoldDB" id="A0A2M4B504"/>
<keyword evidence="1" id="KW-0732">Signal</keyword>
<dbReference type="EMBL" id="GGFK01014818">
    <property type="protein sequence ID" value="MBW48139.1"/>
    <property type="molecule type" value="Transcribed_RNA"/>
</dbReference>
<feature type="signal peptide" evidence="1">
    <location>
        <begin position="1"/>
        <end position="18"/>
    </location>
</feature>
<evidence type="ECO:0000256" key="1">
    <source>
        <dbReference type="SAM" id="SignalP"/>
    </source>
</evidence>
<protein>
    <submittedName>
        <fullName evidence="2">Putative secreted protein</fullName>
    </submittedName>
</protein>
<evidence type="ECO:0000313" key="2">
    <source>
        <dbReference type="EMBL" id="MBW48139.1"/>
    </source>
</evidence>
<proteinExistence type="predicted"/>
<organism evidence="2">
    <name type="scientific">Anopheles triannulatus</name>
    <dbReference type="NCBI Taxonomy" id="58253"/>
    <lineage>
        <taxon>Eukaryota</taxon>
        <taxon>Metazoa</taxon>
        <taxon>Ecdysozoa</taxon>
        <taxon>Arthropoda</taxon>
        <taxon>Hexapoda</taxon>
        <taxon>Insecta</taxon>
        <taxon>Pterygota</taxon>
        <taxon>Neoptera</taxon>
        <taxon>Endopterygota</taxon>
        <taxon>Diptera</taxon>
        <taxon>Nematocera</taxon>
        <taxon>Culicoidea</taxon>
        <taxon>Culicidae</taxon>
        <taxon>Anophelinae</taxon>
        <taxon>Anopheles</taxon>
    </lineage>
</organism>
<accession>A0A2M4B504</accession>
<sequence length="69" mass="7313">MIAALAALAASLSGPLFARPALPERADRSEGTGHETAGDTTGLLVLMMDRTAAELLVQLQLLLLIERNR</sequence>
<feature type="chain" id="PRO_5014973342" evidence="1">
    <location>
        <begin position="19"/>
        <end position="69"/>
    </location>
</feature>
<reference evidence="2" key="1">
    <citation type="submission" date="2018-01" db="EMBL/GenBank/DDBJ databases">
        <title>An insight into the sialome of Amazonian anophelines.</title>
        <authorList>
            <person name="Ribeiro J.M."/>
            <person name="Scarpassa V."/>
            <person name="Calvo E."/>
        </authorList>
    </citation>
    <scope>NUCLEOTIDE SEQUENCE</scope>
    <source>
        <tissue evidence="2">Salivary glands</tissue>
    </source>
</reference>
<name>A0A2M4B504_9DIPT</name>